<evidence type="ECO:0000313" key="3">
    <source>
        <dbReference type="EMBL" id="EXG81677.1"/>
    </source>
</evidence>
<reference evidence="3 4" key="1">
    <citation type="submission" date="2013-07" db="EMBL/GenBank/DDBJ databases">
        <authorList>
            <consortium name="DOE Joint Genome Institute"/>
            <person name="Eisen J."/>
            <person name="Huntemann M."/>
            <person name="Han J."/>
            <person name="Chen A."/>
            <person name="Kyrpides N."/>
            <person name="Mavromatis K."/>
            <person name="Markowitz V."/>
            <person name="Palaniappan K."/>
            <person name="Ivanova N."/>
            <person name="Schaumberg A."/>
            <person name="Pati A."/>
            <person name="Liolios K."/>
            <person name="Nordberg H.P."/>
            <person name="Cantor M.N."/>
            <person name="Hua S.X."/>
            <person name="Woyke T."/>
        </authorList>
    </citation>
    <scope>NUCLEOTIDE SEQUENCE [LARGE SCALE GENOMIC DNA]</scope>
    <source>
        <strain evidence="3 4">DSM 44712</strain>
    </source>
</reference>
<dbReference type="Proteomes" id="UP000021053">
    <property type="component" value="Unassembled WGS sequence"/>
</dbReference>
<gene>
    <name evidence="3" type="ORF">CryarDRAFT_2796</name>
</gene>
<evidence type="ECO:0000313" key="4">
    <source>
        <dbReference type="Proteomes" id="UP000021053"/>
    </source>
</evidence>
<keyword evidence="2" id="KW-1133">Transmembrane helix</keyword>
<dbReference type="EMBL" id="JFBT01000001">
    <property type="protein sequence ID" value="EXG81677.1"/>
    <property type="molecule type" value="Genomic_DNA"/>
</dbReference>
<keyword evidence="2" id="KW-0472">Membrane</keyword>
<feature type="transmembrane region" description="Helical" evidence="2">
    <location>
        <begin position="33"/>
        <end position="55"/>
    </location>
</feature>
<comment type="caution">
    <text evidence="3">The sequence shown here is derived from an EMBL/GenBank/DDBJ whole genome shotgun (WGS) entry which is preliminary data.</text>
</comment>
<keyword evidence="2" id="KW-0812">Transmembrane</keyword>
<name>A0A010ZWS7_9ACTN</name>
<feature type="transmembrane region" description="Helical" evidence="2">
    <location>
        <begin position="219"/>
        <end position="237"/>
    </location>
</feature>
<keyword evidence="4" id="KW-1185">Reference proteome</keyword>
<protein>
    <submittedName>
        <fullName evidence="3">Uncharacterized protein</fullName>
    </submittedName>
</protein>
<dbReference type="HOGENOM" id="CLU_1048545_0_0_11"/>
<feature type="region of interest" description="Disordered" evidence="1">
    <location>
        <begin position="141"/>
        <end position="164"/>
    </location>
</feature>
<feature type="transmembrane region" description="Helical" evidence="2">
    <location>
        <begin position="244"/>
        <end position="264"/>
    </location>
</feature>
<feature type="transmembrane region" description="Helical" evidence="2">
    <location>
        <begin position="61"/>
        <end position="80"/>
    </location>
</feature>
<feature type="compositionally biased region" description="Low complexity" evidence="1">
    <location>
        <begin position="141"/>
        <end position="152"/>
    </location>
</feature>
<organism evidence="3 4">
    <name type="scientific">Cryptosporangium arvum DSM 44712</name>
    <dbReference type="NCBI Taxonomy" id="927661"/>
    <lineage>
        <taxon>Bacteria</taxon>
        <taxon>Bacillati</taxon>
        <taxon>Actinomycetota</taxon>
        <taxon>Actinomycetes</taxon>
        <taxon>Cryptosporangiales</taxon>
        <taxon>Cryptosporangiaceae</taxon>
        <taxon>Cryptosporangium</taxon>
    </lineage>
</organism>
<feature type="transmembrane region" description="Helical" evidence="2">
    <location>
        <begin position="6"/>
        <end position="26"/>
    </location>
</feature>
<accession>A0A010ZWS7</accession>
<evidence type="ECO:0000256" key="1">
    <source>
        <dbReference type="SAM" id="MobiDB-lite"/>
    </source>
</evidence>
<dbReference type="AlphaFoldDB" id="A0A010ZWS7"/>
<proteinExistence type="predicted"/>
<evidence type="ECO:0000256" key="2">
    <source>
        <dbReference type="SAM" id="Phobius"/>
    </source>
</evidence>
<feature type="transmembrane region" description="Helical" evidence="2">
    <location>
        <begin position="179"/>
        <end position="199"/>
    </location>
</feature>
<sequence length="265" mass="27463">MPWVAAGYVAVVFVCAASEAAGTFLVDRIYLAVLLFPVSLVLSNVLGVLTFVFSVAGRPGVGVGIVVGYTGAAVLNVWLWRAVRRAYVRSKEVPAGVPPSYPPPSYPPPSYPPPLYPPPSYPSPSYPSAVPPPVSPSVAPSVASVDSPSGAPAEPPVASLDGPSQYGPPQYVPPSARRLWVLGALGLAPHIVSIVLYGIQLHQMPDHGIKAEVQATLLLSWTFFLYSMVGCGLVALSRRTRLQAGAVAGGSVLGFLAALVAGSIA</sequence>